<name>A0AAU9CX44_9BACT</name>
<reference evidence="2 3" key="1">
    <citation type="submission" date="2021-12" db="EMBL/GenBank/DDBJ databases">
        <title>Genome sequencing of bacteria with rrn-lacking chromosome and rrn-plasmid.</title>
        <authorList>
            <person name="Anda M."/>
            <person name="Iwasaki W."/>
        </authorList>
    </citation>
    <scope>NUCLEOTIDE SEQUENCE [LARGE SCALE GENOMIC DNA]</scope>
    <source>
        <strain evidence="2 3">DSM 100852</strain>
    </source>
</reference>
<dbReference type="PROSITE" id="PS51257">
    <property type="entry name" value="PROKAR_LIPOPROTEIN"/>
    <property type="match status" value="1"/>
</dbReference>
<keyword evidence="1" id="KW-0732">Signal</keyword>
<dbReference type="Proteomes" id="UP001348817">
    <property type="component" value="Chromosome"/>
</dbReference>
<organism evidence="2 3">
    <name type="scientific">Fulvitalea axinellae</name>
    <dbReference type="NCBI Taxonomy" id="1182444"/>
    <lineage>
        <taxon>Bacteria</taxon>
        <taxon>Pseudomonadati</taxon>
        <taxon>Bacteroidota</taxon>
        <taxon>Cytophagia</taxon>
        <taxon>Cytophagales</taxon>
        <taxon>Persicobacteraceae</taxon>
        <taxon>Fulvitalea</taxon>
    </lineage>
</organism>
<sequence>MKKIKLVFVAFAVLALASLAIYGCGGEDAINSEESSGSPLVGTWQHCGKDSVPINNYYRKEGLRRFKVFTEKDFVVVNVLDPDKLCNCEIVGSYTLKDSTYVEKVGYVMPKLRMLIGKENTFKFRIEGDYMFVEGTNNPFNEIWKRMDVELDELTKQ</sequence>
<keyword evidence="3" id="KW-1185">Reference proteome</keyword>
<dbReference type="Gene3D" id="2.40.128.490">
    <property type="entry name" value="Uncharacterised protein PF14869, DUF4488"/>
    <property type="match status" value="1"/>
</dbReference>
<evidence type="ECO:0000313" key="3">
    <source>
        <dbReference type="Proteomes" id="UP001348817"/>
    </source>
</evidence>
<feature type="signal peptide" evidence="1">
    <location>
        <begin position="1"/>
        <end position="20"/>
    </location>
</feature>
<dbReference type="KEGG" id="fax:FUAX_34960"/>
<evidence type="ECO:0000313" key="2">
    <source>
        <dbReference type="EMBL" id="BDD11064.1"/>
    </source>
</evidence>
<gene>
    <name evidence="2" type="ORF">FUAX_34960</name>
</gene>
<proteinExistence type="predicted"/>
<evidence type="ECO:0000256" key="1">
    <source>
        <dbReference type="SAM" id="SignalP"/>
    </source>
</evidence>
<dbReference type="AlphaFoldDB" id="A0AAU9CX44"/>
<accession>A0AAU9CX44</accession>
<protein>
    <recommendedName>
        <fullName evidence="4">DUF4488 domain-containing protein</fullName>
    </recommendedName>
</protein>
<dbReference type="RefSeq" id="WP_338392585.1">
    <property type="nucleotide sequence ID" value="NZ_AP025314.1"/>
</dbReference>
<evidence type="ECO:0008006" key="4">
    <source>
        <dbReference type="Google" id="ProtNLM"/>
    </source>
</evidence>
<feature type="chain" id="PRO_5043381235" description="DUF4488 domain-containing protein" evidence="1">
    <location>
        <begin position="21"/>
        <end position="157"/>
    </location>
</feature>
<dbReference type="EMBL" id="AP025314">
    <property type="protein sequence ID" value="BDD11064.1"/>
    <property type="molecule type" value="Genomic_DNA"/>
</dbReference>